<dbReference type="RefSeq" id="WP_053975046.1">
    <property type="nucleotide sequence ID" value="NZ_FNUE01000002.1"/>
</dbReference>
<dbReference type="PATRIC" id="fig|1300348.6.peg.2557"/>
<protein>
    <submittedName>
        <fullName evidence="6">Glycosyl transferase family 2</fullName>
    </submittedName>
    <submittedName>
        <fullName evidence="7">Glycosyltransferase, catalytic subunit of cellulose synthase and poly-beta-1,6-N-acetylglucosamine synthase</fullName>
    </submittedName>
</protein>
<dbReference type="PANTHER" id="PTHR43630:SF1">
    <property type="entry name" value="POLY-BETA-1,6-N-ACETYL-D-GLUCOSAMINE SYNTHASE"/>
    <property type="match status" value="1"/>
</dbReference>
<keyword evidence="2" id="KW-0328">Glycosyltransferase</keyword>
<comment type="similarity">
    <text evidence="1">Belongs to the glycosyltransferase 2 family.</text>
</comment>
<feature type="transmembrane region" description="Helical" evidence="4">
    <location>
        <begin position="336"/>
        <end position="358"/>
    </location>
</feature>
<keyword evidence="4" id="KW-1133">Transmembrane helix</keyword>
<dbReference type="AlphaFoldDB" id="A0A0M9CJ20"/>
<dbReference type="InterPro" id="IPR029044">
    <property type="entry name" value="Nucleotide-diphossugar_trans"/>
</dbReference>
<comment type="caution">
    <text evidence="6">The sequence shown here is derived from an EMBL/GenBank/DDBJ whole genome shotgun (WGS) entry which is preliminary data.</text>
</comment>
<evidence type="ECO:0000313" key="8">
    <source>
        <dbReference type="Proteomes" id="UP000037716"/>
    </source>
</evidence>
<dbReference type="Gene3D" id="3.90.550.10">
    <property type="entry name" value="Spore Coat Polysaccharide Biosynthesis Protein SpsA, Chain A"/>
    <property type="match status" value="1"/>
</dbReference>
<dbReference type="Proteomes" id="UP000183071">
    <property type="component" value="Unassembled WGS sequence"/>
</dbReference>
<gene>
    <name evidence="6" type="ORF">I602_2555</name>
    <name evidence="7" type="ORF">SAMN05444353_2330</name>
</gene>
<dbReference type="EMBL" id="LGBR01000001">
    <property type="protein sequence ID" value="KOY52995.1"/>
    <property type="molecule type" value="Genomic_DNA"/>
</dbReference>
<evidence type="ECO:0000256" key="2">
    <source>
        <dbReference type="ARBA" id="ARBA00022676"/>
    </source>
</evidence>
<keyword evidence="4" id="KW-0472">Membrane</keyword>
<reference evidence="7 9" key="2">
    <citation type="submission" date="2016-10" db="EMBL/GenBank/DDBJ databases">
        <authorList>
            <person name="Varghese N."/>
            <person name="Submissions S."/>
        </authorList>
    </citation>
    <scope>NUCLEOTIDE SEQUENCE [LARGE SCALE GENOMIC DNA]</scope>
    <source>
        <strain evidence="7 9">DSW-5</strain>
    </source>
</reference>
<keyword evidence="9" id="KW-1185">Reference proteome</keyword>
<reference evidence="6 8" key="1">
    <citation type="submission" date="2015-07" db="EMBL/GenBank/DDBJ databases">
        <title>Genome of Polaribacter dokdonenesis DSW-5, isolated from seawater off Dokdo in Korea.</title>
        <authorList>
            <person name="Yoon K."/>
            <person name="Song J.Y."/>
            <person name="Kim J.F."/>
        </authorList>
    </citation>
    <scope>NUCLEOTIDE SEQUENCE [LARGE SCALE GENOMIC DNA]</scope>
    <source>
        <strain evidence="6 8">DSW-5</strain>
    </source>
</reference>
<feature type="transmembrane region" description="Helical" evidence="4">
    <location>
        <begin position="282"/>
        <end position="303"/>
    </location>
</feature>
<feature type="transmembrane region" description="Helical" evidence="4">
    <location>
        <begin position="309"/>
        <end position="329"/>
    </location>
</feature>
<dbReference type="SUPFAM" id="SSF53448">
    <property type="entry name" value="Nucleotide-diphospho-sugar transferases"/>
    <property type="match status" value="1"/>
</dbReference>
<evidence type="ECO:0000313" key="7">
    <source>
        <dbReference type="EMBL" id="SEE55685.1"/>
    </source>
</evidence>
<organism evidence="6 8">
    <name type="scientific">Polaribacter dokdonensis DSW-5</name>
    <dbReference type="NCBI Taxonomy" id="1300348"/>
    <lineage>
        <taxon>Bacteria</taxon>
        <taxon>Pseudomonadati</taxon>
        <taxon>Bacteroidota</taxon>
        <taxon>Flavobacteriia</taxon>
        <taxon>Flavobacteriales</taxon>
        <taxon>Flavobacteriaceae</taxon>
    </lineage>
</organism>
<dbReference type="STRING" id="1300348.I602_2555"/>
<keyword evidence="3 6" id="KW-0808">Transferase</keyword>
<dbReference type="InterPro" id="IPR001173">
    <property type="entry name" value="Glyco_trans_2-like"/>
</dbReference>
<dbReference type="PANTHER" id="PTHR43630">
    <property type="entry name" value="POLY-BETA-1,6-N-ACETYL-D-GLUCOSAMINE SYNTHASE"/>
    <property type="match status" value="1"/>
</dbReference>
<evidence type="ECO:0000256" key="3">
    <source>
        <dbReference type="ARBA" id="ARBA00022679"/>
    </source>
</evidence>
<accession>A0A0M9CJ20</accession>
<sequence length="366" mass="42324">MLLTVLFYVFVAVTGIQIIYYLLFSSILVKNKEEVITSNEYPISVIVYNKNSGDSLRNNLPNLLNQKYSKFEILIVDSSTDDNDLGELILDFVEKHNNLKIIKVENNEAFWGNKKYALTLGIKAAKYDHLLFTDAKTKVLSTDWINSMSSNFTKTKTINLGYRKFSKSNSFLNLLARFENLVTAIQCFSFLKIKSPFMAFGDNLAYNRQEFFNVKGFIYHIKVTNGEDDLFIRDAATKENITYTLDANSFVENKAPESLLSWLSSLKSNKLLQRHYKFKQRLLLNLFSLTKILFYVFGTISFFFFSWQIILPIVLSYFLIQFIVVGLSAKKLQEPYVIFYLPILEISLVLIQISIFIANSFSKTNR</sequence>
<evidence type="ECO:0000259" key="5">
    <source>
        <dbReference type="Pfam" id="PF00535"/>
    </source>
</evidence>
<feature type="transmembrane region" description="Helical" evidence="4">
    <location>
        <begin position="6"/>
        <end position="24"/>
    </location>
</feature>
<dbReference type="EMBL" id="FNUE01000002">
    <property type="protein sequence ID" value="SEE55685.1"/>
    <property type="molecule type" value="Genomic_DNA"/>
</dbReference>
<dbReference type="Proteomes" id="UP000037716">
    <property type="component" value="Unassembled WGS sequence"/>
</dbReference>
<evidence type="ECO:0000256" key="4">
    <source>
        <dbReference type="SAM" id="Phobius"/>
    </source>
</evidence>
<dbReference type="Pfam" id="PF00535">
    <property type="entry name" value="Glycos_transf_2"/>
    <property type="match status" value="1"/>
</dbReference>
<dbReference type="OrthoDB" id="9800276at2"/>
<proteinExistence type="inferred from homology"/>
<dbReference type="GO" id="GO:0016757">
    <property type="term" value="F:glycosyltransferase activity"/>
    <property type="evidence" value="ECO:0007669"/>
    <property type="project" value="UniProtKB-KW"/>
</dbReference>
<name>A0A0M9CJ20_9FLAO</name>
<evidence type="ECO:0000256" key="1">
    <source>
        <dbReference type="ARBA" id="ARBA00006739"/>
    </source>
</evidence>
<feature type="domain" description="Glycosyltransferase 2-like" evidence="5">
    <location>
        <begin position="44"/>
        <end position="186"/>
    </location>
</feature>
<evidence type="ECO:0000313" key="9">
    <source>
        <dbReference type="Proteomes" id="UP000183071"/>
    </source>
</evidence>
<keyword evidence="4" id="KW-0812">Transmembrane</keyword>
<evidence type="ECO:0000313" key="6">
    <source>
        <dbReference type="EMBL" id="KOY52995.1"/>
    </source>
</evidence>